<dbReference type="CDD" id="cd13440">
    <property type="entry name" value="CamS_repeat_2"/>
    <property type="match status" value="1"/>
</dbReference>
<dbReference type="PROSITE" id="PS51257">
    <property type="entry name" value="PROKAR_LIPOPROTEIN"/>
    <property type="match status" value="1"/>
</dbReference>
<comment type="caution">
    <text evidence="2">The sequence shown here is derived from an EMBL/GenBank/DDBJ whole genome shotgun (WGS) entry which is preliminary data.</text>
</comment>
<evidence type="ECO:0000256" key="1">
    <source>
        <dbReference type="SAM" id="SignalP"/>
    </source>
</evidence>
<dbReference type="Pfam" id="PF07537">
    <property type="entry name" value="CamS"/>
    <property type="match status" value="1"/>
</dbReference>
<dbReference type="RefSeq" id="WP_191160511.1">
    <property type="nucleotide sequence ID" value="NZ_JACXAI010000030.1"/>
</dbReference>
<gene>
    <name evidence="2" type="ORF">IC621_19350</name>
</gene>
<dbReference type="PIRSF" id="PIRSF012509">
    <property type="entry name" value="CamS"/>
    <property type="match status" value="1"/>
</dbReference>
<name>A0A926NKP6_9BACI</name>
<feature type="chain" id="PRO_5038497980" evidence="1">
    <location>
        <begin position="24"/>
        <end position="391"/>
    </location>
</feature>
<dbReference type="Gene3D" id="3.10.570.10">
    <property type="entry name" value="sex pheromone staph- cam373 precursor domain"/>
    <property type="match status" value="1"/>
</dbReference>
<reference evidence="2" key="1">
    <citation type="submission" date="2020-09" db="EMBL/GenBank/DDBJ databases">
        <title>A novel bacterium of genus Bacillus, isolated from South China Sea.</title>
        <authorList>
            <person name="Huang H."/>
            <person name="Mo K."/>
            <person name="Hu Y."/>
        </authorList>
    </citation>
    <scope>NUCLEOTIDE SEQUENCE</scope>
    <source>
        <strain evidence="2">IB182487</strain>
    </source>
</reference>
<evidence type="ECO:0000313" key="3">
    <source>
        <dbReference type="Proteomes" id="UP000626844"/>
    </source>
</evidence>
<dbReference type="Proteomes" id="UP000626844">
    <property type="component" value="Unassembled WGS sequence"/>
</dbReference>
<keyword evidence="1" id="KW-0732">Signal</keyword>
<dbReference type="InterPro" id="IPR011426">
    <property type="entry name" value="CamS"/>
</dbReference>
<protein>
    <submittedName>
        <fullName evidence="2">CamS family sex pheromone protein</fullName>
    </submittedName>
</protein>
<proteinExistence type="predicted"/>
<accession>A0A926NKP6</accession>
<dbReference type="EMBL" id="JACXAI010000030">
    <property type="protein sequence ID" value="MBD1382378.1"/>
    <property type="molecule type" value="Genomic_DNA"/>
</dbReference>
<keyword evidence="3" id="KW-1185">Reference proteome</keyword>
<organism evidence="2 3">
    <name type="scientific">Metabacillus arenae</name>
    <dbReference type="NCBI Taxonomy" id="2771434"/>
    <lineage>
        <taxon>Bacteria</taxon>
        <taxon>Bacillati</taxon>
        <taxon>Bacillota</taxon>
        <taxon>Bacilli</taxon>
        <taxon>Bacillales</taxon>
        <taxon>Bacillaceae</taxon>
        <taxon>Metabacillus</taxon>
    </lineage>
</organism>
<dbReference type="CDD" id="cd13441">
    <property type="entry name" value="CamS_repeat_1"/>
    <property type="match status" value="1"/>
</dbReference>
<sequence>MKKMLVLSVAVMLLLSACAPNFGEEEELVQETDSDTKKKAIIPKYNISDQYYKMVLPFEAGQARGLVADNLNTRLDIDEFETGLMRIAQDTFSTEEYGFKEGQVLDAETIRSWLSRKKEGAALEEAKEKDKEFKNLGLNPPTSNAETAKAQSEESPIYLAHILEHNYFKRKNEETVEFGGVVLGLALNSVYYYNQEDGYPRQRPISDSEIRAEGEKIAAEVVKRVRAKKGMENIPIVIAMYKQAPKSSIVPGNFLTKAEVKPGQTNIGDWKNLNEEHHFFPSPEATKAYRDDASTFDRFKNEIDEFFPNYTGVIGKGFYKDGELQELKIEIPMQFYGKTEVIAFTQFVTGKIMEFFPDYLNIEVDIHSTGGPEALIVRKPNQEKPTVHIFE</sequence>
<feature type="signal peptide" evidence="1">
    <location>
        <begin position="1"/>
        <end position="23"/>
    </location>
</feature>
<evidence type="ECO:0000313" key="2">
    <source>
        <dbReference type="EMBL" id="MBD1382378.1"/>
    </source>
</evidence>
<dbReference type="AlphaFoldDB" id="A0A926NKP6"/>